<sequence length="354" mass="36281">MNSTALIATADGPLGDDLLRLAAAAGASAEVVRQSAAARVGWRRPGLVLVGDDLADDLAGVPHRSDVVLVARAPDPDLYRRAVDVGAQQVAVLPADEPVVVDALAASAEPAGGEGVMVCVCGARGGAGTTVLAAALAMTAARDGTRTLLVDADPLGGGLDQMLGVEEDDGVRWAGLTERRGRLSASLLRESLPRVGALSVLTGDPGGPVPEAAASAVLDAAVRGYELTVVDVPRRPDLVGQTALRTAAVTFLLVPAEVRPTMAAARWAPELAELTADLRLVVGLPSPAGLTPDIVAECVALPAAGVLERDERLAVLTEDGDLERGLRRGPMRALCDYLLSEVPISVPSVQRRAA</sequence>
<dbReference type="RefSeq" id="WP_161103367.1">
    <property type="nucleotide sequence ID" value="NZ_JBHLYI010000010.1"/>
</dbReference>
<dbReference type="GO" id="GO:0005829">
    <property type="term" value="C:cytosol"/>
    <property type="evidence" value="ECO:0007669"/>
    <property type="project" value="TreeGrafter"/>
</dbReference>
<evidence type="ECO:0000313" key="4">
    <source>
        <dbReference type="Proteomes" id="UP000431901"/>
    </source>
</evidence>
<dbReference type="GO" id="GO:0009898">
    <property type="term" value="C:cytoplasmic side of plasma membrane"/>
    <property type="evidence" value="ECO:0007669"/>
    <property type="project" value="TreeGrafter"/>
</dbReference>
<dbReference type="InterPro" id="IPR022521">
    <property type="entry name" value="Rv3660c"/>
</dbReference>
<dbReference type="Pfam" id="PF26563">
    <property type="entry name" value="Rv3660c_N"/>
    <property type="match status" value="1"/>
</dbReference>
<gene>
    <name evidence="3" type="ORF">GQ466_14510</name>
</gene>
<dbReference type="Gene3D" id="3.40.50.300">
    <property type="entry name" value="P-loop containing nucleotide triphosphate hydrolases"/>
    <property type="match status" value="1"/>
</dbReference>
<dbReference type="Pfam" id="PF01656">
    <property type="entry name" value="CbiA"/>
    <property type="match status" value="1"/>
</dbReference>
<feature type="domain" description="Rv3660c-like CheY-like N-terminal" evidence="2">
    <location>
        <begin position="9"/>
        <end position="112"/>
    </location>
</feature>
<comment type="caution">
    <text evidence="3">The sequence shown here is derived from an EMBL/GenBank/DDBJ whole genome shotgun (WGS) entry which is preliminary data.</text>
</comment>
<evidence type="ECO:0000259" key="1">
    <source>
        <dbReference type="Pfam" id="PF01656"/>
    </source>
</evidence>
<dbReference type="SUPFAM" id="SSF52540">
    <property type="entry name" value="P-loop containing nucleoside triphosphate hydrolases"/>
    <property type="match status" value="1"/>
</dbReference>
<proteinExistence type="predicted"/>
<organism evidence="3 4">
    <name type="scientific">Actinomadura rayongensis</name>
    <dbReference type="NCBI Taxonomy" id="1429076"/>
    <lineage>
        <taxon>Bacteria</taxon>
        <taxon>Bacillati</taxon>
        <taxon>Actinomycetota</taxon>
        <taxon>Actinomycetes</taxon>
        <taxon>Streptosporangiales</taxon>
        <taxon>Thermomonosporaceae</taxon>
        <taxon>Actinomadura</taxon>
    </lineage>
</organism>
<keyword evidence="4" id="KW-1185">Reference proteome</keyword>
<dbReference type="PANTHER" id="PTHR43384">
    <property type="entry name" value="SEPTUM SITE-DETERMINING PROTEIN MIND HOMOLOG, CHLOROPLASTIC-RELATED"/>
    <property type="match status" value="1"/>
</dbReference>
<reference evidence="3 4" key="1">
    <citation type="submission" date="2019-12" db="EMBL/GenBank/DDBJ databases">
        <title>Nocardia macrotermitis sp. nov. and Nocardia aurantia sp. nov., isolated from the gut of the fungus growing-termite Macrotermes natalensis.</title>
        <authorList>
            <person name="Christine B."/>
            <person name="Rene B."/>
        </authorList>
    </citation>
    <scope>NUCLEOTIDE SEQUENCE [LARGE SCALE GENOMIC DNA]</scope>
    <source>
        <strain evidence="3 4">DSM 102126</strain>
    </source>
</reference>
<accession>A0A6I4W6R0</accession>
<dbReference type="GO" id="GO:0005524">
    <property type="term" value="F:ATP binding"/>
    <property type="evidence" value="ECO:0007669"/>
    <property type="project" value="TreeGrafter"/>
</dbReference>
<dbReference type="GO" id="GO:0051782">
    <property type="term" value="P:negative regulation of cell division"/>
    <property type="evidence" value="ECO:0007669"/>
    <property type="project" value="TreeGrafter"/>
</dbReference>
<dbReference type="PANTHER" id="PTHR43384:SF11">
    <property type="entry name" value="SEPTUM SITE DETERMINING PROTEIN"/>
    <property type="match status" value="1"/>
</dbReference>
<dbReference type="InterPro" id="IPR050625">
    <property type="entry name" value="ParA/MinD_ATPase"/>
</dbReference>
<dbReference type="Proteomes" id="UP000431901">
    <property type="component" value="Unassembled WGS sequence"/>
</dbReference>
<evidence type="ECO:0000259" key="2">
    <source>
        <dbReference type="Pfam" id="PF26563"/>
    </source>
</evidence>
<dbReference type="NCBIfam" id="TIGR03815">
    <property type="entry name" value="CpaE_hom_Actino"/>
    <property type="match status" value="1"/>
</dbReference>
<dbReference type="InterPro" id="IPR002586">
    <property type="entry name" value="CobQ/CobB/MinD/ParA_Nub-bd_dom"/>
</dbReference>
<dbReference type="InterPro" id="IPR059050">
    <property type="entry name" value="Rv3660c_N"/>
</dbReference>
<dbReference type="GO" id="GO:0016887">
    <property type="term" value="F:ATP hydrolysis activity"/>
    <property type="evidence" value="ECO:0007669"/>
    <property type="project" value="TreeGrafter"/>
</dbReference>
<protein>
    <submittedName>
        <fullName evidence="3">Uncharacterized protein</fullName>
    </submittedName>
</protein>
<evidence type="ECO:0000313" key="3">
    <source>
        <dbReference type="EMBL" id="MXQ65248.1"/>
    </source>
</evidence>
<dbReference type="AlphaFoldDB" id="A0A6I4W6R0"/>
<name>A0A6I4W6R0_9ACTN</name>
<dbReference type="OrthoDB" id="3252838at2"/>
<feature type="domain" description="CobQ/CobB/MinD/ParA nucleotide binding" evidence="1">
    <location>
        <begin position="119"/>
        <end position="155"/>
    </location>
</feature>
<dbReference type="EMBL" id="WUTW01000002">
    <property type="protein sequence ID" value="MXQ65248.1"/>
    <property type="molecule type" value="Genomic_DNA"/>
</dbReference>
<dbReference type="InterPro" id="IPR027417">
    <property type="entry name" value="P-loop_NTPase"/>
</dbReference>